<comment type="caution">
    <text evidence="2">The sequence shown here is derived from an EMBL/GenBank/DDBJ whole genome shotgun (WGS) entry which is preliminary data.</text>
</comment>
<dbReference type="InterPro" id="IPR023577">
    <property type="entry name" value="CYTH_domain"/>
</dbReference>
<accession>A0ABP8KEJ9</accession>
<evidence type="ECO:0000313" key="2">
    <source>
        <dbReference type="EMBL" id="GAA4404942.1"/>
    </source>
</evidence>
<dbReference type="PANTHER" id="PTHR40114:SF1">
    <property type="entry name" value="SLR0698 PROTEIN"/>
    <property type="match status" value="1"/>
</dbReference>
<dbReference type="PIRSF" id="PIRSF016487">
    <property type="entry name" value="CYTH_UCP016487"/>
    <property type="match status" value="1"/>
</dbReference>
<name>A0ABP8KEJ9_9MICO</name>
<dbReference type="Proteomes" id="UP001500945">
    <property type="component" value="Unassembled WGS sequence"/>
</dbReference>
<dbReference type="SUPFAM" id="SSF55154">
    <property type="entry name" value="CYTH-like phosphatases"/>
    <property type="match status" value="1"/>
</dbReference>
<protein>
    <submittedName>
        <fullName evidence="2">CYTH domain-containing protein</fullName>
    </submittedName>
</protein>
<dbReference type="Gene3D" id="2.40.320.10">
    <property type="entry name" value="Hypothetical Protein Pfu-838710-001"/>
    <property type="match status" value="1"/>
</dbReference>
<evidence type="ECO:0000259" key="1">
    <source>
        <dbReference type="SMART" id="SM01118"/>
    </source>
</evidence>
<keyword evidence="3" id="KW-1185">Reference proteome</keyword>
<dbReference type="PANTHER" id="PTHR40114">
    <property type="entry name" value="SLR0698 PROTEIN"/>
    <property type="match status" value="1"/>
</dbReference>
<evidence type="ECO:0000313" key="3">
    <source>
        <dbReference type="Proteomes" id="UP001500945"/>
    </source>
</evidence>
<sequence>MDLDPADTLDDHEWERKFLVGDSTILRGLEGYHIEQGYLWSSGGFSLRIRRTLPLGSALAPHEVPYRLTLKGPRVGNGLGRLEIESQVPNEYGHVLLAEAQLTLRKRRYPYISEGETWDIDVFEDGLEGLIIAEIEGSRERVALARMPWWASLEVTSDERYSNESLAAHGRPE</sequence>
<dbReference type="SMART" id="SM01118">
    <property type="entry name" value="CYTH"/>
    <property type="match status" value="1"/>
</dbReference>
<gene>
    <name evidence="2" type="ORF">GCM10023168_18170</name>
</gene>
<dbReference type="InterPro" id="IPR012042">
    <property type="entry name" value="NeuTTM/CthTTM-like"/>
</dbReference>
<dbReference type="EMBL" id="BAABGM010000011">
    <property type="protein sequence ID" value="GAA4404942.1"/>
    <property type="molecule type" value="Genomic_DNA"/>
</dbReference>
<organism evidence="2 3">
    <name type="scientific">Fodinibacter luteus</name>
    <dbReference type="NCBI Taxonomy" id="552064"/>
    <lineage>
        <taxon>Bacteria</taxon>
        <taxon>Bacillati</taxon>
        <taxon>Actinomycetota</taxon>
        <taxon>Actinomycetes</taxon>
        <taxon>Micrococcales</taxon>
        <taxon>Intrasporangiaceae</taxon>
        <taxon>Fodinibacter (ex Wang et al. 2009)</taxon>
    </lineage>
</organism>
<feature type="domain" description="CYTH" evidence="1">
    <location>
        <begin position="11"/>
        <end position="171"/>
    </location>
</feature>
<reference evidence="3" key="1">
    <citation type="journal article" date="2019" name="Int. J. Syst. Evol. Microbiol.">
        <title>The Global Catalogue of Microorganisms (GCM) 10K type strain sequencing project: providing services to taxonomists for standard genome sequencing and annotation.</title>
        <authorList>
            <consortium name="The Broad Institute Genomics Platform"/>
            <consortium name="The Broad Institute Genome Sequencing Center for Infectious Disease"/>
            <person name="Wu L."/>
            <person name="Ma J."/>
        </authorList>
    </citation>
    <scope>NUCLEOTIDE SEQUENCE [LARGE SCALE GENOMIC DNA]</scope>
    <source>
        <strain evidence="3">JCM 17809</strain>
    </source>
</reference>
<proteinExistence type="predicted"/>
<dbReference type="InterPro" id="IPR033469">
    <property type="entry name" value="CYTH-like_dom_sf"/>
</dbReference>